<organism evidence="1 2">
    <name type="scientific">Pleurodeles waltl</name>
    <name type="common">Iberian ribbed newt</name>
    <dbReference type="NCBI Taxonomy" id="8319"/>
    <lineage>
        <taxon>Eukaryota</taxon>
        <taxon>Metazoa</taxon>
        <taxon>Chordata</taxon>
        <taxon>Craniata</taxon>
        <taxon>Vertebrata</taxon>
        <taxon>Euteleostomi</taxon>
        <taxon>Amphibia</taxon>
        <taxon>Batrachia</taxon>
        <taxon>Caudata</taxon>
        <taxon>Salamandroidea</taxon>
        <taxon>Salamandridae</taxon>
        <taxon>Pleurodelinae</taxon>
        <taxon>Pleurodeles</taxon>
    </lineage>
</organism>
<protein>
    <submittedName>
        <fullName evidence="1">Uncharacterized protein</fullName>
    </submittedName>
</protein>
<sequence length="104" mass="11414">MPVSRGRFHIAMEAPIEVVKRSKNEKPALGEHGCQSKRSTLWAKSALPQEIVESVSRQEGAAASIVERRSANEEYNVVPISLANHERMLPAMKCSSEEQVSAGI</sequence>
<reference evidence="1" key="1">
    <citation type="journal article" date="2022" name="bioRxiv">
        <title>Sequencing and chromosome-scale assembly of the giantPleurodeles waltlgenome.</title>
        <authorList>
            <person name="Brown T."/>
            <person name="Elewa A."/>
            <person name="Iarovenko S."/>
            <person name="Subramanian E."/>
            <person name="Araus A.J."/>
            <person name="Petzold A."/>
            <person name="Susuki M."/>
            <person name="Suzuki K.-i.T."/>
            <person name="Hayashi T."/>
            <person name="Toyoda A."/>
            <person name="Oliveira C."/>
            <person name="Osipova E."/>
            <person name="Leigh N.D."/>
            <person name="Simon A."/>
            <person name="Yun M.H."/>
        </authorList>
    </citation>
    <scope>NUCLEOTIDE SEQUENCE</scope>
    <source>
        <strain evidence="1">20211129_DDA</strain>
        <tissue evidence="1">Liver</tissue>
    </source>
</reference>
<dbReference type="EMBL" id="JANPWB010000012">
    <property type="protein sequence ID" value="KAJ1113996.1"/>
    <property type="molecule type" value="Genomic_DNA"/>
</dbReference>
<proteinExistence type="predicted"/>
<keyword evidence="2" id="KW-1185">Reference proteome</keyword>
<evidence type="ECO:0000313" key="1">
    <source>
        <dbReference type="EMBL" id="KAJ1113996.1"/>
    </source>
</evidence>
<dbReference type="AlphaFoldDB" id="A0AAV7NEV4"/>
<dbReference type="Proteomes" id="UP001066276">
    <property type="component" value="Chromosome 8"/>
</dbReference>
<name>A0AAV7NEV4_PLEWA</name>
<comment type="caution">
    <text evidence="1">The sequence shown here is derived from an EMBL/GenBank/DDBJ whole genome shotgun (WGS) entry which is preliminary data.</text>
</comment>
<accession>A0AAV7NEV4</accession>
<gene>
    <name evidence="1" type="ORF">NDU88_002236</name>
</gene>
<evidence type="ECO:0000313" key="2">
    <source>
        <dbReference type="Proteomes" id="UP001066276"/>
    </source>
</evidence>